<organism evidence="1 2">
    <name type="scientific">Aminivibrio pyruvatiphilus</name>
    <dbReference type="NCBI Taxonomy" id="1005740"/>
    <lineage>
        <taxon>Bacteria</taxon>
        <taxon>Thermotogati</taxon>
        <taxon>Synergistota</taxon>
        <taxon>Synergistia</taxon>
        <taxon>Synergistales</taxon>
        <taxon>Aminobacteriaceae</taxon>
        <taxon>Aminivibrio</taxon>
    </lineage>
</organism>
<sequence>MEKDYPQHKAEYLLYDNYTEAPDLLRQCREHLDAVIFGGVGPMEYTAERLPQQAIWSAIPKSSSALLRALMEAEQRGWDLARISFDSYSPDFLGEVYEEIGFPEGKHRAFYTTGIISHEVSRNESTLHFHSGLFSRGETDGCITVLYWVHKKLTEEKIPSILAYPPKNSIRQQVEFVMQLHAARNSLPENIAVCLISIDFPAEYSAALQSDYQFMIDRTNILKQVYRFSEQLMGTVVELSPREFMILSTREVIEIATGQYQCWEIIDWMQNNSLQAMSIGAGCGSTVAAARKNAGKAMMKSLNYKKNTVHVLESSEKIIGPFFGKKAPPTARDSIADPHVLEKLLRVADRSKLSVNTVHKIYYFVQCLQHRHFVPKELADFLNISRRSTDRILEKLENSGYAFVTGRRMNKTSGRPVRIMQVHFDGACLPEDREE</sequence>
<dbReference type="AlphaFoldDB" id="A0A4R8M890"/>
<proteinExistence type="predicted"/>
<gene>
    <name evidence="1" type="ORF">C8D99_105136</name>
</gene>
<evidence type="ECO:0000313" key="2">
    <source>
        <dbReference type="Proteomes" id="UP000295066"/>
    </source>
</evidence>
<dbReference type="InterPro" id="IPR043128">
    <property type="entry name" value="Rev_trsase/Diguanyl_cyclase"/>
</dbReference>
<evidence type="ECO:0000313" key="1">
    <source>
        <dbReference type="EMBL" id="TDY61723.1"/>
    </source>
</evidence>
<reference evidence="1 2" key="1">
    <citation type="submission" date="2019-03" db="EMBL/GenBank/DDBJ databases">
        <title>Genomic Encyclopedia of Type Strains, Phase IV (KMG-IV): sequencing the most valuable type-strain genomes for metagenomic binning, comparative biology and taxonomic classification.</title>
        <authorList>
            <person name="Goeker M."/>
        </authorList>
    </citation>
    <scope>NUCLEOTIDE SEQUENCE [LARGE SCALE GENOMIC DNA]</scope>
    <source>
        <strain evidence="1 2">DSM 25964</strain>
    </source>
</reference>
<dbReference type="Proteomes" id="UP000295066">
    <property type="component" value="Unassembled WGS sequence"/>
</dbReference>
<name>A0A4R8M890_9BACT</name>
<protein>
    <recommendedName>
        <fullName evidence="3">HTH domain-containing protein</fullName>
    </recommendedName>
</protein>
<keyword evidence="2" id="KW-1185">Reference proteome</keyword>
<dbReference type="Gene3D" id="3.30.70.270">
    <property type="match status" value="1"/>
</dbReference>
<accession>A0A4R8M890</accession>
<dbReference type="EMBL" id="SORI01000005">
    <property type="protein sequence ID" value="TDY61723.1"/>
    <property type="molecule type" value="Genomic_DNA"/>
</dbReference>
<evidence type="ECO:0008006" key="3">
    <source>
        <dbReference type="Google" id="ProtNLM"/>
    </source>
</evidence>
<comment type="caution">
    <text evidence="1">The sequence shown here is derived from an EMBL/GenBank/DDBJ whole genome shotgun (WGS) entry which is preliminary data.</text>
</comment>